<protein>
    <recommendedName>
        <fullName evidence="8">TonB-dependent receptor plug domain-containing protein</fullName>
    </recommendedName>
</protein>
<keyword evidence="6 7" id="KW-0998">Cell outer membrane</keyword>
<accession>A0A179DMS0</accession>
<name>A0A179DMS0_9SPHI</name>
<comment type="subcellular location">
    <subcellularLocation>
        <location evidence="1 7">Cell outer membrane</location>
        <topology evidence="1 7">Multi-pass membrane protein</topology>
    </subcellularLocation>
</comment>
<keyword evidence="4 7" id="KW-0812">Transmembrane</keyword>
<dbReference type="NCBIfam" id="TIGR04056">
    <property type="entry name" value="OMP_RagA_SusC"/>
    <property type="match status" value="1"/>
</dbReference>
<dbReference type="Proteomes" id="UP000078459">
    <property type="component" value="Unassembled WGS sequence"/>
</dbReference>
<keyword evidence="2 7" id="KW-0813">Transport</keyword>
<dbReference type="PROSITE" id="PS52016">
    <property type="entry name" value="TONB_DEPENDENT_REC_3"/>
    <property type="match status" value="1"/>
</dbReference>
<dbReference type="Gene3D" id="2.60.40.1120">
    <property type="entry name" value="Carboxypeptidase-like, regulatory domain"/>
    <property type="match status" value="1"/>
</dbReference>
<dbReference type="OrthoDB" id="9768177at2"/>
<reference evidence="9 10" key="2">
    <citation type="submission" date="2016-06" db="EMBL/GenBank/DDBJ databases">
        <title>Pedobacter psychrophilus sp. nov., isolated from Antarctic fragmentary rock.</title>
        <authorList>
            <person name="Svec P."/>
        </authorList>
    </citation>
    <scope>NUCLEOTIDE SEQUENCE [LARGE SCALE GENOMIC DNA]</scope>
    <source>
        <strain evidence="9 10">CCM 8644</strain>
    </source>
</reference>
<sequence length="1064" mass="115393">MKKSYMLKHGLFLLIFMLAINVYGQVGSITGKVVDENNLPLPGASVTIDQIKKSTSTDANGGYRLTGISYGDVSVTVKFIGYDNFTKTLKLSADQSTLDFKLVPSSKSLSEIVVVGYGTSTKRDVKGSIVSVGAKAFEDVTVPTFNAGLQGRASGLQVSQSSGVPGSATRVRIRGTSSISGSGDPLYVIDGVPVFNEDPSDGDFGRNPTKAGKIDPLSYLNPNDIESIDVLKDAAAAAIYGSRGANGVIQITTKKGKAGKTVVSLSSTYGVSEITRKLPLLNAPEWLQIYNEARVNDGGLPLGPNESISPTGFSFIPGQNLGVNTDWIDKATRKGDVTETNLSVRGGNDKTRFFISGIYRKENSVLEGGAFERGGARVNIDNNATDRLDVGLQLGIYRSKNDQVPTSFNGGIGAAQSFSLPIYPVYNPDGSFFGTQYQNTGFNIVAQRASTYQSKDFRTNGNVYLAYKISKDLTFRTENGLDLLNQTETRFESNINRYFTGKDFTQPKPYPDLAPIGLSTASQRDYQVININTNNYFTFKKNFGSKHVTDATLGFNYQRSNQAQIAFSASGGGVGFINPYYQQGSNNLGFAPGANEPGNTIPPTTSAYAQADILTGILSYFLRANYKYDDKYLFGISARYDGSPKFGANNKFGLFPAASAAWIISDEDFLKDNKAISFLKLRASFGITGNDGTQVFQYLQTYSSGGSYAGGFGQKPNNLSNPDLKWEKNQGVDLGLDFGFLKNRISGTIGVYSKTTSDILVNIPVQLSATGFAGRIFVNADGVRVRNQGIELELTTRNLTGDFKWTTNFNIAHNGNKVTDVGIYTSGDAFDTGEGDTRILRGYPLGINFLPIYAGVDPANGDELIFDKTTGAKIKLTAASQDANRVAVGKPNPDVFGGLENIFSYKGFDLSVLLSYQYGNKIYDDGAKYQIGGRLGSWNQRREILNRWQKPGDITDVPRVSFIEGGRADASNTSRFLYDASFLRLRTTTLAYNLPSDIIKSLKISSAKIFVSGQNLFVLTKYAGWDPEVVRYNFNPTQANSAYAAPYLPTPQARTYSLGINVGF</sequence>
<proteinExistence type="inferred from homology"/>
<dbReference type="NCBIfam" id="TIGR04057">
    <property type="entry name" value="SusC_RagA_signa"/>
    <property type="match status" value="1"/>
</dbReference>
<evidence type="ECO:0000256" key="2">
    <source>
        <dbReference type="ARBA" id="ARBA00022448"/>
    </source>
</evidence>
<dbReference type="Pfam" id="PF13715">
    <property type="entry name" value="CarbopepD_reg_2"/>
    <property type="match status" value="1"/>
</dbReference>
<dbReference type="InterPro" id="IPR008969">
    <property type="entry name" value="CarboxyPept-like_regulatory"/>
</dbReference>
<dbReference type="SUPFAM" id="SSF56935">
    <property type="entry name" value="Porins"/>
    <property type="match status" value="1"/>
</dbReference>
<gene>
    <name evidence="9" type="ORF">A5893_04400</name>
</gene>
<comment type="similarity">
    <text evidence="7">Belongs to the TonB-dependent receptor family.</text>
</comment>
<dbReference type="InterPro" id="IPR036942">
    <property type="entry name" value="Beta-barrel_TonB_sf"/>
</dbReference>
<keyword evidence="10" id="KW-1185">Reference proteome</keyword>
<evidence type="ECO:0000256" key="5">
    <source>
        <dbReference type="ARBA" id="ARBA00023136"/>
    </source>
</evidence>
<dbReference type="STRING" id="1826909.A5893_04400"/>
<dbReference type="InterPro" id="IPR039426">
    <property type="entry name" value="TonB-dep_rcpt-like"/>
</dbReference>
<evidence type="ECO:0000256" key="4">
    <source>
        <dbReference type="ARBA" id="ARBA00022692"/>
    </source>
</evidence>
<dbReference type="RefSeq" id="WP_068821385.1">
    <property type="nucleotide sequence ID" value="NZ_LWHJ01000011.1"/>
</dbReference>
<keyword evidence="3 7" id="KW-1134">Transmembrane beta strand</keyword>
<dbReference type="SUPFAM" id="SSF49464">
    <property type="entry name" value="Carboxypeptidase regulatory domain-like"/>
    <property type="match status" value="1"/>
</dbReference>
<dbReference type="Pfam" id="PF07715">
    <property type="entry name" value="Plug"/>
    <property type="match status" value="1"/>
</dbReference>
<evidence type="ECO:0000256" key="1">
    <source>
        <dbReference type="ARBA" id="ARBA00004571"/>
    </source>
</evidence>
<dbReference type="Gene3D" id="2.40.170.20">
    <property type="entry name" value="TonB-dependent receptor, beta-barrel domain"/>
    <property type="match status" value="1"/>
</dbReference>
<evidence type="ECO:0000256" key="7">
    <source>
        <dbReference type="PROSITE-ProRule" id="PRU01360"/>
    </source>
</evidence>
<evidence type="ECO:0000313" key="9">
    <source>
        <dbReference type="EMBL" id="OAQ42357.1"/>
    </source>
</evidence>
<dbReference type="InterPro" id="IPR037066">
    <property type="entry name" value="Plug_dom_sf"/>
</dbReference>
<keyword evidence="5 7" id="KW-0472">Membrane</keyword>
<feature type="domain" description="TonB-dependent receptor plug" evidence="8">
    <location>
        <begin position="122"/>
        <end position="248"/>
    </location>
</feature>
<dbReference type="InterPro" id="IPR023997">
    <property type="entry name" value="TonB-dep_OMP_SusC/RagA_CS"/>
</dbReference>
<comment type="caution">
    <text evidence="9">The sequence shown here is derived from an EMBL/GenBank/DDBJ whole genome shotgun (WGS) entry which is preliminary data.</text>
</comment>
<dbReference type="GO" id="GO:0009279">
    <property type="term" value="C:cell outer membrane"/>
    <property type="evidence" value="ECO:0007669"/>
    <property type="project" value="UniProtKB-SubCell"/>
</dbReference>
<evidence type="ECO:0000259" key="8">
    <source>
        <dbReference type="Pfam" id="PF07715"/>
    </source>
</evidence>
<evidence type="ECO:0000256" key="6">
    <source>
        <dbReference type="ARBA" id="ARBA00023237"/>
    </source>
</evidence>
<dbReference type="InterPro" id="IPR023996">
    <property type="entry name" value="TonB-dep_OMP_SusC/RagA"/>
</dbReference>
<dbReference type="EMBL" id="LWHJ01000011">
    <property type="protein sequence ID" value="OAQ42357.1"/>
    <property type="molecule type" value="Genomic_DNA"/>
</dbReference>
<dbReference type="Gene3D" id="2.170.130.10">
    <property type="entry name" value="TonB-dependent receptor, plug domain"/>
    <property type="match status" value="1"/>
</dbReference>
<reference evidence="9 10" key="1">
    <citation type="submission" date="2016-04" db="EMBL/GenBank/DDBJ databases">
        <authorList>
            <person name="Evans L.H."/>
            <person name="Alamgir A."/>
            <person name="Owens N."/>
            <person name="Weber N.D."/>
            <person name="Virtaneva K."/>
            <person name="Barbian K."/>
            <person name="Babar A."/>
            <person name="Rosenke K."/>
        </authorList>
    </citation>
    <scope>NUCLEOTIDE SEQUENCE [LARGE SCALE GENOMIC DNA]</scope>
    <source>
        <strain evidence="9 10">CCM 8644</strain>
    </source>
</reference>
<organism evidence="9 10">
    <name type="scientific">Pedobacter psychrophilus</name>
    <dbReference type="NCBI Taxonomy" id="1826909"/>
    <lineage>
        <taxon>Bacteria</taxon>
        <taxon>Pseudomonadati</taxon>
        <taxon>Bacteroidota</taxon>
        <taxon>Sphingobacteriia</taxon>
        <taxon>Sphingobacteriales</taxon>
        <taxon>Sphingobacteriaceae</taxon>
        <taxon>Pedobacter</taxon>
    </lineage>
</organism>
<evidence type="ECO:0000256" key="3">
    <source>
        <dbReference type="ARBA" id="ARBA00022452"/>
    </source>
</evidence>
<dbReference type="AlphaFoldDB" id="A0A179DMS0"/>
<evidence type="ECO:0000313" key="10">
    <source>
        <dbReference type="Proteomes" id="UP000078459"/>
    </source>
</evidence>
<dbReference type="InterPro" id="IPR012910">
    <property type="entry name" value="Plug_dom"/>
</dbReference>